<evidence type="ECO:0000256" key="4">
    <source>
        <dbReference type="ARBA" id="ARBA00022547"/>
    </source>
</evidence>
<dbReference type="EMBL" id="JAGQHR010000611">
    <property type="protein sequence ID" value="MCA9729217.1"/>
    <property type="molecule type" value="Genomic_DNA"/>
</dbReference>
<name>A0A956M2Z0_UNCEI</name>
<feature type="transmembrane region" description="Helical" evidence="11">
    <location>
        <begin position="100"/>
        <end position="120"/>
    </location>
</feature>
<feature type="transmembrane region" description="Helical" evidence="11">
    <location>
        <begin position="127"/>
        <end position="147"/>
    </location>
</feature>
<evidence type="ECO:0000256" key="10">
    <source>
        <dbReference type="ARBA" id="ARBA00023310"/>
    </source>
</evidence>
<dbReference type="SUPFAM" id="SSF81336">
    <property type="entry name" value="F1F0 ATP synthase subunit A"/>
    <property type="match status" value="1"/>
</dbReference>
<dbReference type="InterPro" id="IPR023011">
    <property type="entry name" value="ATP_synth_F0_asu_AS"/>
</dbReference>
<reference evidence="13" key="2">
    <citation type="journal article" date="2021" name="Microbiome">
        <title>Successional dynamics and alternative stable states in a saline activated sludge microbial community over 9 years.</title>
        <authorList>
            <person name="Wang Y."/>
            <person name="Ye J."/>
            <person name="Ju F."/>
            <person name="Liu L."/>
            <person name="Boyd J.A."/>
            <person name="Deng Y."/>
            <person name="Parks D.H."/>
            <person name="Jiang X."/>
            <person name="Yin X."/>
            <person name="Woodcroft B.J."/>
            <person name="Tyson G.W."/>
            <person name="Hugenholtz P."/>
            <person name="Polz M.F."/>
            <person name="Zhang T."/>
        </authorList>
    </citation>
    <scope>NUCLEOTIDE SEQUENCE</scope>
    <source>
        <strain evidence="13">HKST-UBA01</strain>
    </source>
</reference>
<dbReference type="Pfam" id="PF00119">
    <property type="entry name" value="ATP-synt_A"/>
    <property type="match status" value="1"/>
</dbReference>
<comment type="similarity">
    <text evidence="2 11 12">Belongs to the ATPase A chain family.</text>
</comment>
<dbReference type="InterPro" id="IPR035908">
    <property type="entry name" value="F0_ATP_A_sf"/>
</dbReference>
<feature type="transmembrane region" description="Helical" evidence="11">
    <location>
        <begin position="167"/>
        <end position="189"/>
    </location>
</feature>
<evidence type="ECO:0000256" key="11">
    <source>
        <dbReference type="HAMAP-Rule" id="MF_01393"/>
    </source>
</evidence>
<evidence type="ECO:0000256" key="6">
    <source>
        <dbReference type="ARBA" id="ARBA00022781"/>
    </source>
</evidence>
<proteinExistence type="inferred from homology"/>
<feature type="transmembrane region" description="Helical" evidence="11">
    <location>
        <begin position="45"/>
        <end position="63"/>
    </location>
</feature>
<dbReference type="PROSITE" id="PS00449">
    <property type="entry name" value="ATPASE_A"/>
    <property type="match status" value="1"/>
</dbReference>
<dbReference type="GO" id="GO:0046933">
    <property type="term" value="F:proton-transporting ATP synthase activity, rotational mechanism"/>
    <property type="evidence" value="ECO:0007669"/>
    <property type="project" value="UniProtKB-UniRule"/>
</dbReference>
<keyword evidence="4 11" id="KW-0138">CF(0)</keyword>
<evidence type="ECO:0000256" key="1">
    <source>
        <dbReference type="ARBA" id="ARBA00004141"/>
    </source>
</evidence>
<dbReference type="HAMAP" id="MF_01393">
    <property type="entry name" value="ATP_synth_a_bact"/>
    <property type="match status" value="1"/>
</dbReference>
<keyword evidence="11" id="KW-1003">Cell membrane</keyword>
<protein>
    <recommendedName>
        <fullName evidence="11 12">ATP synthase subunit a</fullName>
    </recommendedName>
    <alternativeName>
        <fullName evidence="11">ATP synthase F0 sector subunit a</fullName>
    </alternativeName>
    <alternativeName>
        <fullName evidence="11">F-ATPase subunit 6</fullName>
    </alternativeName>
</protein>
<keyword evidence="10 11" id="KW-0066">ATP synthesis</keyword>
<organism evidence="13 14">
    <name type="scientific">Eiseniibacteriota bacterium</name>
    <dbReference type="NCBI Taxonomy" id="2212470"/>
    <lineage>
        <taxon>Bacteria</taxon>
        <taxon>Candidatus Eiseniibacteriota</taxon>
    </lineage>
</organism>
<reference evidence="13" key="1">
    <citation type="submission" date="2020-04" db="EMBL/GenBank/DDBJ databases">
        <authorList>
            <person name="Zhang T."/>
        </authorList>
    </citation>
    <scope>NUCLEOTIDE SEQUENCE</scope>
    <source>
        <strain evidence="13">HKST-UBA01</strain>
    </source>
</reference>
<sequence>MILAAGHDPDRIDILHHLMDSEPYFHVADFTLFGQVISLDITKHVLLMWLAAFLVIVLLTSISRQKGLVPRGLRNLIEPVLLFIKDELAVPNFHDKADKYVPFLWTTFFFILFCNLLGLIPGSATATGNLSVTAGLALCSFFAIHVTGIRENGLGHYLASIVPPVPWWLWPLLLVVELVGLVAKPFALAVRLWANMNGGHIVIMVLMGFIFLFKNFLAAGISVAAATAIYMLEIFVALLQAYVFTFLTAVFMGMAAHPEH</sequence>
<comment type="caution">
    <text evidence="13">The sequence shown here is derived from an EMBL/GenBank/DDBJ whole genome shotgun (WGS) entry which is preliminary data.</text>
</comment>
<dbReference type="Proteomes" id="UP000697710">
    <property type="component" value="Unassembled WGS sequence"/>
</dbReference>
<keyword evidence="6 11" id="KW-0375">Hydrogen ion transport</keyword>
<dbReference type="PRINTS" id="PR00123">
    <property type="entry name" value="ATPASEA"/>
</dbReference>
<keyword evidence="5 11" id="KW-0812">Transmembrane</keyword>
<evidence type="ECO:0000256" key="3">
    <source>
        <dbReference type="ARBA" id="ARBA00022448"/>
    </source>
</evidence>
<keyword evidence="7 11" id="KW-1133">Transmembrane helix</keyword>
<dbReference type="GO" id="GO:0005886">
    <property type="term" value="C:plasma membrane"/>
    <property type="evidence" value="ECO:0007669"/>
    <property type="project" value="UniProtKB-SubCell"/>
</dbReference>
<comment type="function">
    <text evidence="11 12">Key component of the proton channel; it plays a direct role in the translocation of protons across the membrane.</text>
</comment>
<dbReference type="AlphaFoldDB" id="A0A956M2Z0"/>
<dbReference type="InterPro" id="IPR045083">
    <property type="entry name" value="ATP_synth_F0_asu_bact/mt"/>
</dbReference>
<evidence type="ECO:0000256" key="9">
    <source>
        <dbReference type="ARBA" id="ARBA00023136"/>
    </source>
</evidence>
<feature type="transmembrane region" description="Helical" evidence="11">
    <location>
        <begin position="201"/>
        <end position="228"/>
    </location>
</feature>
<comment type="subcellular location">
    <subcellularLocation>
        <location evidence="11 12">Cell membrane</location>
        <topology evidence="11 12">Multi-pass membrane protein</topology>
    </subcellularLocation>
    <subcellularLocation>
        <location evidence="1">Membrane</location>
        <topology evidence="1">Multi-pass membrane protein</topology>
    </subcellularLocation>
</comment>
<dbReference type="CDD" id="cd00310">
    <property type="entry name" value="ATP-synt_Fo_a_6"/>
    <property type="match status" value="1"/>
</dbReference>
<evidence type="ECO:0000256" key="2">
    <source>
        <dbReference type="ARBA" id="ARBA00006810"/>
    </source>
</evidence>
<keyword evidence="8 11" id="KW-0406">Ion transport</keyword>
<evidence type="ECO:0000256" key="12">
    <source>
        <dbReference type="RuleBase" id="RU000483"/>
    </source>
</evidence>
<evidence type="ECO:0000256" key="7">
    <source>
        <dbReference type="ARBA" id="ARBA00022989"/>
    </source>
</evidence>
<keyword evidence="9 11" id="KW-0472">Membrane</keyword>
<keyword evidence="3 11" id="KW-0813">Transport</keyword>
<accession>A0A956M2Z0</accession>
<evidence type="ECO:0000313" key="13">
    <source>
        <dbReference type="EMBL" id="MCA9729217.1"/>
    </source>
</evidence>
<dbReference type="GO" id="GO:0045259">
    <property type="term" value="C:proton-transporting ATP synthase complex"/>
    <property type="evidence" value="ECO:0007669"/>
    <property type="project" value="UniProtKB-KW"/>
</dbReference>
<dbReference type="NCBIfam" id="TIGR01131">
    <property type="entry name" value="ATP_synt_6_or_A"/>
    <property type="match status" value="1"/>
</dbReference>
<dbReference type="PANTHER" id="PTHR11410">
    <property type="entry name" value="ATP SYNTHASE SUBUNIT A"/>
    <property type="match status" value="1"/>
</dbReference>
<gene>
    <name evidence="11 13" type="primary">atpB</name>
    <name evidence="13" type="ORF">KC729_16135</name>
</gene>
<dbReference type="Gene3D" id="1.20.120.220">
    <property type="entry name" value="ATP synthase, F0 complex, subunit A"/>
    <property type="match status" value="1"/>
</dbReference>
<feature type="transmembrane region" description="Helical" evidence="11">
    <location>
        <begin position="234"/>
        <end position="256"/>
    </location>
</feature>
<dbReference type="InterPro" id="IPR000568">
    <property type="entry name" value="ATP_synth_F0_asu"/>
</dbReference>
<evidence type="ECO:0000256" key="8">
    <source>
        <dbReference type="ARBA" id="ARBA00023065"/>
    </source>
</evidence>
<dbReference type="PANTHER" id="PTHR11410:SF0">
    <property type="entry name" value="ATP SYNTHASE SUBUNIT A"/>
    <property type="match status" value="1"/>
</dbReference>
<evidence type="ECO:0000313" key="14">
    <source>
        <dbReference type="Proteomes" id="UP000697710"/>
    </source>
</evidence>
<evidence type="ECO:0000256" key="5">
    <source>
        <dbReference type="ARBA" id="ARBA00022692"/>
    </source>
</evidence>